<protein>
    <recommendedName>
        <fullName evidence="3">Amidohydrolase 3 domain-containing protein</fullName>
    </recommendedName>
</protein>
<evidence type="ECO:0000313" key="4">
    <source>
        <dbReference type="EMBL" id="KAK9863508.1"/>
    </source>
</evidence>
<comment type="caution">
    <text evidence="4">The sequence shown here is derived from an EMBL/GenBank/DDBJ whole genome shotgun (WGS) entry which is preliminary data.</text>
</comment>
<reference evidence="4 5" key="1">
    <citation type="journal article" date="2024" name="Nat. Commun.">
        <title>Phylogenomics reveals the evolutionary origins of lichenization in chlorophyte algae.</title>
        <authorList>
            <person name="Puginier C."/>
            <person name="Libourel C."/>
            <person name="Otte J."/>
            <person name="Skaloud P."/>
            <person name="Haon M."/>
            <person name="Grisel S."/>
            <person name="Petersen M."/>
            <person name="Berrin J.G."/>
            <person name="Delaux P.M."/>
            <person name="Dal Grande F."/>
            <person name="Keller J."/>
        </authorList>
    </citation>
    <scope>NUCLEOTIDE SEQUENCE [LARGE SCALE GENOMIC DNA]</scope>
    <source>
        <strain evidence="4 5">SAG 2523</strain>
    </source>
</reference>
<sequence length="705" mass="76536">MRSVLSLASILVVLLAVAALNNFWPEWVVKLFVPPLKAPNDHGRTIIFHNAQVWTGDAQAPSAQAFAANANGILQKIGSNSDILSLASTKHQIIDLQGQHVVPGFVDAHLHLMMGAQTLESLDLNSVRSREELTRVVAAAVADKRPGEWIKGYGWQRSLLGGQLPSKQWLDAVTPDNPVFLTSMDMHLGLANSKALGMAGVGPSTQDPPGGAIHRDLSGQPTGILAEWAQSLIVDLIPEPDVSARQQLLHKASEYLLSRGVTTVHDMGRAPLDGPASWSDLRDVYIPAAERGLLPFRVFAFLPLAERKELRKFIDDHGWRDPSGRVFWGGLKDFSDGSLGASTALMHQPYMQDSSTCGMAVHDFAKLEQMVMEGNELGMQVAIHAIGDRAVDELLAIHDKLPAPSSPLGLPHRIEHAQHLSGSNATQLLSRLGLHAITNPQHLMTDSGIMLEQLGAERSGHGRSFAYSSMLQAGVKMAFGSDWPVVPVNPLMAAYVAANRHSPQPSGAAFTPSETISVADALTAQTSAGARAASIDDMIGSLRPGKHADFVVLHGNLNEADFQQGTAEHYHLKPLEAHDAEREEEQLLEPTSPEATDTQAPEEHSPGDIVMMTETVKLARTEAEARMKGIFQMIDDAMHDGQSYLEQVQQKFLAELQGLKDNIAGKLQADFGEWLEISRETLDMQSRIEQTQEAVQFLAGRVSIS</sequence>
<dbReference type="InterPro" id="IPR032466">
    <property type="entry name" value="Metal_Hydrolase"/>
</dbReference>
<dbReference type="Gene3D" id="3.20.20.140">
    <property type="entry name" value="Metal-dependent hydrolases"/>
    <property type="match status" value="1"/>
</dbReference>
<keyword evidence="2" id="KW-0732">Signal</keyword>
<proteinExistence type="predicted"/>
<feature type="region of interest" description="Disordered" evidence="1">
    <location>
        <begin position="580"/>
        <end position="606"/>
    </location>
</feature>
<dbReference type="Proteomes" id="UP001485043">
    <property type="component" value="Unassembled WGS sequence"/>
</dbReference>
<organism evidence="4 5">
    <name type="scientific">Apatococcus fuscideae</name>
    <dbReference type="NCBI Taxonomy" id="2026836"/>
    <lineage>
        <taxon>Eukaryota</taxon>
        <taxon>Viridiplantae</taxon>
        <taxon>Chlorophyta</taxon>
        <taxon>core chlorophytes</taxon>
        <taxon>Trebouxiophyceae</taxon>
        <taxon>Chlorellales</taxon>
        <taxon>Chlorellaceae</taxon>
        <taxon>Apatococcus</taxon>
    </lineage>
</organism>
<dbReference type="Gene3D" id="2.30.40.10">
    <property type="entry name" value="Urease, subunit C, domain 1"/>
    <property type="match status" value="1"/>
</dbReference>
<evidence type="ECO:0000259" key="3">
    <source>
        <dbReference type="Pfam" id="PF07969"/>
    </source>
</evidence>
<gene>
    <name evidence="4" type="ORF">WJX84_002887</name>
</gene>
<dbReference type="SUPFAM" id="SSF51338">
    <property type="entry name" value="Composite domain of metallo-dependent hydrolases"/>
    <property type="match status" value="1"/>
</dbReference>
<dbReference type="Pfam" id="PF07969">
    <property type="entry name" value="Amidohydro_3"/>
    <property type="match status" value="1"/>
</dbReference>
<feature type="chain" id="PRO_5043643265" description="Amidohydrolase 3 domain-containing protein" evidence="2">
    <location>
        <begin position="20"/>
        <end position="705"/>
    </location>
</feature>
<accession>A0AAW1T3Q3</accession>
<evidence type="ECO:0000313" key="5">
    <source>
        <dbReference type="Proteomes" id="UP001485043"/>
    </source>
</evidence>
<dbReference type="InterPro" id="IPR033932">
    <property type="entry name" value="YtcJ-like"/>
</dbReference>
<dbReference type="InterPro" id="IPR013108">
    <property type="entry name" value="Amidohydro_3"/>
</dbReference>
<feature type="signal peptide" evidence="2">
    <location>
        <begin position="1"/>
        <end position="19"/>
    </location>
</feature>
<dbReference type="GO" id="GO:0016810">
    <property type="term" value="F:hydrolase activity, acting on carbon-nitrogen (but not peptide) bonds"/>
    <property type="evidence" value="ECO:0007669"/>
    <property type="project" value="InterPro"/>
</dbReference>
<dbReference type="PANTHER" id="PTHR22642">
    <property type="entry name" value="IMIDAZOLONEPROPIONASE"/>
    <property type="match status" value="1"/>
</dbReference>
<evidence type="ECO:0000256" key="1">
    <source>
        <dbReference type="SAM" id="MobiDB-lite"/>
    </source>
</evidence>
<evidence type="ECO:0000256" key="2">
    <source>
        <dbReference type="SAM" id="SignalP"/>
    </source>
</evidence>
<name>A0AAW1T3Q3_9CHLO</name>
<feature type="domain" description="Amidohydrolase 3" evidence="3">
    <location>
        <begin position="92"/>
        <end position="557"/>
    </location>
</feature>
<dbReference type="EMBL" id="JALJOV010000462">
    <property type="protein sequence ID" value="KAK9863508.1"/>
    <property type="molecule type" value="Genomic_DNA"/>
</dbReference>
<keyword evidence="5" id="KW-1185">Reference proteome</keyword>
<dbReference type="InterPro" id="IPR011059">
    <property type="entry name" value="Metal-dep_hydrolase_composite"/>
</dbReference>
<dbReference type="CDD" id="cd01300">
    <property type="entry name" value="YtcJ_like"/>
    <property type="match status" value="1"/>
</dbReference>
<dbReference type="AlphaFoldDB" id="A0AAW1T3Q3"/>
<dbReference type="SUPFAM" id="SSF51556">
    <property type="entry name" value="Metallo-dependent hydrolases"/>
    <property type="match status" value="1"/>
</dbReference>
<dbReference type="Gene3D" id="3.10.310.70">
    <property type="match status" value="1"/>
</dbReference>
<dbReference type="PANTHER" id="PTHR22642:SF2">
    <property type="entry name" value="PROTEIN LONG AFTER FAR-RED 3"/>
    <property type="match status" value="1"/>
</dbReference>